<feature type="region of interest" description="Disordered" evidence="1">
    <location>
        <begin position="1"/>
        <end position="79"/>
    </location>
</feature>
<feature type="transmembrane region" description="Helical" evidence="2">
    <location>
        <begin position="135"/>
        <end position="155"/>
    </location>
</feature>
<evidence type="ECO:0000256" key="1">
    <source>
        <dbReference type="SAM" id="MobiDB-lite"/>
    </source>
</evidence>
<name>A0A918VEB5_9ACTN</name>
<keyword evidence="2" id="KW-0472">Membrane</keyword>
<reference evidence="4" key="1">
    <citation type="journal article" date="2014" name="Int. J. Syst. Evol. Microbiol.">
        <title>Complete genome sequence of Corynebacterium casei LMG S-19264T (=DSM 44701T), isolated from a smear-ripened cheese.</title>
        <authorList>
            <consortium name="US DOE Joint Genome Institute (JGI-PGF)"/>
            <person name="Walter F."/>
            <person name="Albersmeier A."/>
            <person name="Kalinowski J."/>
            <person name="Ruckert C."/>
        </authorList>
    </citation>
    <scope>NUCLEOTIDE SEQUENCE</scope>
    <source>
        <strain evidence="4">JCM 5016</strain>
    </source>
</reference>
<keyword evidence="5" id="KW-1185">Reference proteome</keyword>
<evidence type="ECO:0000256" key="2">
    <source>
        <dbReference type="SAM" id="Phobius"/>
    </source>
</evidence>
<dbReference type="AlphaFoldDB" id="A0A918VEB5"/>
<gene>
    <name evidence="4" type="ORF">GCM10010389_36960</name>
</gene>
<protein>
    <recommendedName>
        <fullName evidence="3">DUF6542 domain-containing protein</fullName>
    </recommendedName>
</protein>
<keyword evidence="2" id="KW-1133">Transmembrane helix</keyword>
<feature type="transmembrane region" description="Helical" evidence="2">
    <location>
        <begin position="84"/>
        <end position="107"/>
    </location>
</feature>
<feature type="compositionally biased region" description="Low complexity" evidence="1">
    <location>
        <begin position="52"/>
        <end position="76"/>
    </location>
</feature>
<sequence>MEYHRTRSPQQQSAARRRTPPLPPRGGRGGGRRDGGNPTRKAAGNPARRDGGNPARKAAGPAPAPAAPRAEPASGGKRLPGPRLTGLGAALFCGVVMLVLGCLDRLLFGASPTVYGVLFLPVCALTAVWVRRGDLLAAPVVVPNAFVVGLLPLAGGDEGFKGRLVGLVTALAVQAGWLYGGTLIAGAIGLVRRVRFVRRRRLARLRPPA</sequence>
<dbReference type="EMBL" id="BMWH01000014">
    <property type="protein sequence ID" value="GGZ94621.1"/>
    <property type="molecule type" value="Genomic_DNA"/>
</dbReference>
<organism evidence="4 5">
    <name type="scientific">Streptomyces echinoruber</name>
    <dbReference type="NCBI Taxonomy" id="68898"/>
    <lineage>
        <taxon>Bacteria</taxon>
        <taxon>Bacillati</taxon>
        <taxon>Actinomycetota</taxon>
        <taxon>Actinomycetes</taxon>
        <taxon>Kitasatosporales</taxon>
        <taxon>Streptomycetaceae</taxon>
        <taxon>Streptomyces</taxon>
    </lineage>
</organism>
<dbReference type="InterPro" id="IPR046672">
    <property type="entry name" value="DUF6542"/>
</dbReference>
<evidence type="ECO:0000259" key="3">
    <source>
        <dbReference type="Pfam" id="PF20177"/>
    </source>
</evidence>
<feature type="transmembrane region" description="Helical" evidence="2">
    <location>
        <begin position="113"/>
        <end position="130"/>
    </location>
</feature>
<proteinExistence type="predicted"/>
<accession>A0A918VEB5</accession>
<evidence type="ECO:0000313" key="5">
    <source>
        <dbReference type="Proteomes" id="UP000623010"/>
    </source>
</evidence>
<evidence type="ECO:0000313" key="4">
    <source>
        <dbReference type="EMBL" id="GGZ94621.1"/>
    </source>
</evidence>
<feature type="domain" description="DUF6542" evidence="3">
    <location>
        <begin position="83"/>
        <end position="194"/>
    </location>
</feature>
<keyword evidence="2" id="KW-0812">Transmembrane</keyword>
<reference evidence="4" key="2">
    <citation type="submission" date="2020-09" db="EMBL/GenBank/DDBJ databases">
        <authorList>
            <person name="Sun Q."/>
            <person name="Ohkuma M."/>
        </authorList>
    </citation>
    <scope>NUCLEOTIDE SEQUENCE</scope>
    <source>
        <strain evidence="4">JCM 5016</strain>
    </source>
</reference>
<dbReference type="Proteomes" id="UP000623010">
    <property type="component" value="Unassembled WGS sequence"/>
</dbReference>
<comment type="caution">
    <text evidence="4">The sequence shown here is derived from an EMBL/GenBank/DDBJ whole genome shotgun (WGS) entry which is preliminary data.</text>
</comment>
<dbReference type="Pfam" id="PF20177">
    <property type="entry name" value="DUF6542"/>
    <property type="match status" value="1"/>
</dbReference>
<feature type="transmembrane region" description="Helical" evidence="2">
    <location>
        <begin position="167"/>
        <end position="191"/>
    </location>
</feature>